<protein>
    <submittedName>
        <fullName evidence="1">Uncharacterized protein</fullName>
    </submittedName>
</protein>
<sequence length="113" mass="12511">MITEATLRRAHLYPELIPDTWFGTIPAAAEFAPPILDIRRIAPLFIFLQDIAISRDDTVELRIRADKLRAAAINAGSLRGDYATVLGGIDSNKFSIFAKDNLYYNLYSLPGAA</sequence>
<evidence type="ECO:0000313" key="1">
    <source>
        <dbReference type="EMBL" id="GAJ11319.1"/>
    </source>
</evidence>
<dbReference type="EMBL" id="BARW01034895">
    <property type="protein sequence ID" value="GAJ11319.1"/>
    <property type="molecule type" value="Genomic_DNA"/>
</dbReference>
<reference evidence="1" key="1">
    <citation type="journal article" date="2014" name="Front. Microbiol.">
        <title>High frequency of phylogenetically diverse reductive dehalogenase-homologous genes in deep subseafloor sedimentary metagenomes.</title>
        <authorList>
            <person name="Kawai M."/>
            <person name="Futagami T."/>
            <person name="Toyoda A."/>
            <person name="Takaki Y."/>
            <person name="Nishi S."/>
            <person name="Hori S."/>
            <person name="Arai W."/>
            <person name="Tsubouchi T."/>
            <person name="Morono Y."/>
            <person name="Uchiyama I."/>
            <person name="Ito T."/>
            <person name="Fujiyama A."/>
            <person name="Inagaki F."/>
            <person name="Takami H."/>
        </authorList>
    </citation>
    <scope>NUCLEOTIDE SEQUENCE</scope>
    <source>
        <strain evidence="1">Expedition CK06-06</strain>
    </source>
</reference>
<dbReference type="AlphaFoldDB" id="X1U1C5"/>
<comment type="caution">
    <text evidence="1">The sequence shown here is derived from an EMBL/GenBank/DDBJ whole genome shotgun (WGS) entry which is preliminary data.</text>
</comment>
<accession>X1U1C5</accession>
<name>X1U1C5_9ZZZZ</name>
<feature type="non-terminal residue" evidence="1">
    <location>
        <position position="113"/>
    </location>
</feature>
<gene>
    <name evidence="1" type="ORF">S12H4_54570</name>
</gene>
<organism evidence="1">
    <name type="scientific">marine sediment metagenome</name>
    <dbReference type="NCBI Taxonomy" id="412755"/>
    <lineage>
        <taxon>unclassified sequences</taxon>
        <taxon>metagenomes</taxon>
        <taxon>ecological metagenomes</taxon>
    </lineage>
</organism>
<proteinExistence type="predicted"/>